<dbReference type="PANTHER" id="PTHR44298:SF1">
    <property type="entry name" value="DNAJ HOMOLOG SUBFAMILY B MEMBER 11"/>
    <property type="match status" value="1"/>
</dbReference>
<dbReference type="InParanoid" id="M4BK30"/>
<dbReference type="OMA" id="RMGCSGC"/>
<dbReference type="Gene3D" id="1.10.287.110">
    <property type="entry name" value="DnaJ domain"/>
    <property type="match status" value="1"/>
</dbReference>
<feature type="compositionally biased region" description="Polar residues" evidence="1">
    <location>
        <begin position="281"/>
        <end position="291"/>
    </location>
</feature>
<reference evidence="3" key="2">
    <citation type="submission" date="2015-06" db="UniProtKB">
        <authorList>
            <consortium name="EnsemblProtists"/>
        </authorList>
    </citation>
    <scope>IDENTIFICATION</scope>
    <source>
        <strain evidence="3">Emoy2</strain>
    </source>
</reference>
<evidence type="ECO:0000313" key="4">
    <source>
        <dbReference type="Proteomes" id="UP000011713"/>
    </source>
</evidence>
<feature type="region of interest" description="Disordered" evidence="1">
    <location>
        <begin position="1531"/>
        <end position="1561"/>
    </location>
</feature>
<dbReference type="Proteomes" id="UP000011713">
    <property type="component" value="Unassembled WGS sequence"/>
</dbReference>
<dbReference type="GO" id="GO:0051082">
    <property type="term" value="F:unfolded protein binding"/>
    <property type="evidence" value="ECO:0007669"/>
    <property type="project" value="TreeGrafter"/>
</dbReference>
<evidence type="ECO:0000313" key="3">
    <source>
        <dbReference type="EnsemblProtists" id="HpaP806762"/>
    </source>
</evidence>
<feature type="compositionally biased region" description="Polar residues" evidence="1">
    <location>
        <begin position="1537"/>
        <end position="1555"/>
    </location>
</feature>
<dbReference type="EnsemblProtists" id="HpaT806762">
    <property type="protein sequence ID" value="HpaP806762"/>
    <property type="gene ID" value="HpaG806762"/>
</dbReference>
<dbReference type="SMART" id="SM00271">
    <property type="entry name" value="DnaJ"/>
    <property type="match status" value="1"/>
</dbReference>
<proteinExistence type="predicted"/>
<dbReference type="HOGENOM" id="CLU_002186_0_0_1"/>
<keyword evidence="4" id="KW-1185">Reference proteome</keyword>
<dbReference type="GO" id="GO:0051787">
    <property type="term" value="F:misfolded protein binding"/>
    <property type="evidence" value="ECO:0007669"/>
    <property type="project" value="TreeGrafter"/>
</dbReference>
<dbReference type="VEuPathDB" id="FungiDB:HpaG806762"/>
<dbReference type="SUPFAM" id="SSF46565">
    <property type="entry name" value="Chaperone J-domain"/>
    <property type="match status" value="1"/>
</dbReference>
<reference evidence="4" key="1">
    <citation type="journal article" date="2010" name="Science">
        <title>Signatures of adaptation to obligate biotrophy in the Hyaloperonospora arabidopsidis genome.</title>
        <authorList>
            <person name="Baxter L."/>
            <person name="Tripathy S."/>
            <person name="Ishaque N."/>
            <person name="Boot N."/>
            <person name="Cabral A."/>
            <person name="Kemen E."/>
            <person name="Thines M."/>
            <person name="Ah-Fong A."/>
            <person name="Anderson R."/>
            <person name="Badejoko W."/>
            <person name="Bittner-Eddy P."/>
            <person name="Boore J.L."/>
            <person name="Chibucos M.C."/>
            <person name="Coates M."/>
            <person name="Dehal P."/>
            <person name="Delehaunty K."/>
            <person name="Dong S."/>
            <person name="Downton P."/>
            <person name="Dumas B."/>
            <person name="Fabro G."/>
            <person name="Fronick C."/>
            <person name="Fuerstenberg S.I."/>
            <person name="Fulton L."/>
            <person name="Gaulin E."/>
            <person name="Govers F."/>
            <person name="Hughes L."/>
            <person name="Humphray S."/>
            <person name="Jiang R.H."/>
            <person name="Judelson H."/>
            <person name="Kamoun S."/>
            <person name="Kyung K."/>
            <person name="Meijer H."/>
            <person name="Minx P."/>
            <person name="Morris P."/>
            <person name="Nelson J."/>
            <person name="Phuntumart V."/>
            <person name="Qutob D."/>
            <person name="Rehmany A."/>
            <person name="Rougon-Cardoso A."/>
            <person name="Ryden P."/>
            <person name="Torto-Alalibo T."/>
            <person name="Studholme D."/>
            <person name="Wang Y."/>
            <person name="Win J."/>
            <person name="Wood J."/>
            <person name="Clifton S.W."/>
            <person name="Rogers J."/>
            <person name="Van den Ackerveken G."/>
            <person name="Jones J.D."/>
            <person name="McDowell J.M."/>
            <person name="Beynon J."/>
            <person name="Tyler B.M."/>
        </authorList>
    </citation>
    <scope>NUCLEOTIDE SEQUENCE [LARGE SCALE GENOMIC DNA]</scope>
    <source>
        <strain evidence="4">Emoy2</strain>
    </source>
</reference>
<dbReference type="eggNOG" id="ENOG502R2F5">
    <property type="taxonomic scope" value="Eukaryota"/>
</dbReference>
<feature type="region of interest" description="Disordered" evidence="1">
    <location>
        <begin position="276"/>
        <end position="305"/>
    </location>
</feature>
<protein>
    <recommendedName>
        <fullName evidence="2">J domain-containing protein</fullName>
    </recommendedName>
</protein>
<feature type="region of interest" description="Disordered" evidence="1">
    <location>
        <begin position="1262"/>
        <end position="1322"/>
    </location>
</feature>
<dbReference type="GO" id="GO:0005783">
    <property type="term" value="C:endoplasmic reticulum"/>
    <property type="evidence" value="ECO:0007669"/>
    <property type="project" value="TreeGrafter"/>
</dbReference>
<feature type="compositionally biased region" description="Basic residues" evidence="1">
    <location>
        <begin position="1293"/>
        <end position="1305"/>
    </location>
</feature>
<feature type="region of interest" description="Disordered" evidence="1">
    <location>
        <begin position="40"/>
        <end position="78"/>
    </location>
</feature>
<dbReference type="GO" id="GO:0051604">
    <property type="term" value="P:protein maturation"/>
    <property type="evidence" value="ECO:0007669"/>
    <property type="project" value="TreeGrafter"/>
</dbReference>
<dbReference type="STRING" id="559515.M4BK30"/>
<feature type="compositionally biased region" description="Low complexity" evidence="1">
    <location>
        <begin position="1306"/>
        <end position="1315"/>
    </location>
</feature>
<dbReference type="InterPro" id="IPR036869">
    <property type="entry name" value="J_dom_sf"/>
</dbReference>
<dbReference type="PRINTS" id="PR00625">
    <property type="entry name" value="JDOMAIN"/>
</dbReference>
<evidence type="ECO:0000256" key="1">
    <source>
        <dbReference type="SAM" id="MobiDB-lite"/>
    </source>
</evidence>
<dbReference type="CDD" id="cd06257">
    <property type="entry name" value="DnaJ"/>
    <property type="match status" value="1"/>
</dbReference>
<dbReference type="Pfam" id="PF00226">
    <property type="entry name" value="DnaJ"/>
    <property type="match status" value="1"/>
</dbReference>
<dbReference type="PROSITE" id="PS50076">
    <property type="entry name" value="DNAJ_2"/>
    <property type="match status" value="1"/>
</dbReference>
<dbReference type="InterPro" id="IPR001623">
    <property type="entry name" value="DnaJ_domain"/>
</dbReference>
<feature type="region of interest" description="Disordered" evidence="1">
    <location>
        <begin position="193"/>
        <end position="224"/>
    </location>
</feature>
<organism evidence="3 4">
    <name type="scientific">Hyaloperonospora arabidopsidis (strain Emoy2)</name>
    <name type="common">Downy mildew agent</name>
    <name type="synonym">Peronospora arabidopsidis</name>
    <dbReference type="NCBI Taxonomy" id="559515"/>
    <lineage>
        <taxon>Eukaryota</taxon>
        <taxon>Sar</taxon>
        <taxon>Stramenopiles</taxon>
        <taxon>Oomycota</taxon>
        <taxon>Peronosporomycetes</taxon>
        <taxon>Peronosporales</taxon>
        <taxon>Peronosporaceae</taxon>
        <taxon>Hyaloperonospora</taxon>
    </lineage>
</organism>
<evidence type="ECO:0000259" key="2">
    <source>
        <dbReference type="PROSITE" id="PS50076"/>
    </source>
</evidence>
<feature type="domain" description="J" evidence="2">
    <location>
        <begin position="1653"/>
        <end position="1730"/>
    </location>
</feature>
<dbReference type="PANTHER" id="PTHR44298">
    <property type="entry name" value="DNAJ HOMOLOG SUBFAMILY B MEMBER 11"/>
    <property type="match status" value="1"/>
</dbReference>
<dbReference type="InterPro" id="IPR051736">
    <property type="entry name" value="DnaJ-B11-like"/>
</dbReference>
<accession>M4BK30</accession>
<name>M4BK30_HYAAE</name>
<dbReference type="EMBL" id="JH598343">
    <property type="status" value="NOT_ANNOTATED_CDS"/>
    <property type="molecule type" value="Genomic_DNA"/>
</dbReference>
<feature type="compositionally biased region" description="Basic and acidic residues" evidence="1">
    <location>
        <begin position="1274"/>
        <end position="1288"/>
    </location>
</feature>
<feature type="compositionally biased region" description="Low complexity" evidence="1">
    <location>
        <begin position="40"/>
        <end position="54"/>
    </location>
</feature>
<sequence length="1736" mass="192312">MGVISVGASLGVRATQTIIPSSSTSVPSVAIPCVRRSSASISSSSEPTAASTRAVPSVRQKPLKKRGRGASSASTAKRRVSIEHAGSFVASSDALVSLSGSQPMKKSKTVASIRVGDVEEGVPHELVDGNSSQLQAAVNLPLCSDNVRDSTTLRDEAMDHETRDEAMDHKTRDKAMARTVESETCVIEQVENAVDGAGKGPSVEQQLASERTEEQEEGERGEQMVVDGGNRETLQHDARQVAGGVVVDDRWVKQAHTRQEVDEEIVTVDRDGSPWCRGSQVDETTMSPQRQLNRRRDGDCATSKAGEYENSSKFCEIGDDLTARHLSRKGECERDSERDTVDVAAARETEEQRLRDKSDLLQRRLVRTVRISRYLEAKAKRARAHEVLERERCLHLRRRFNELRQRKKVAELVVKKQCDAMAAALSTTSSSKKKQHSLESERLNIAHNAYPFAMSRMNDSMLRDRGDQANRLHAGKLRTPDVQMPRCGTTKDDDLARLMTKLQAVGNLLTSGSLPLSGIKDFDTMQNVTDHEEALDSADILECPNESADERLNMDTLNENEIVFDVAMDVMAISSEVGGGEKRNDRNDSFRSTWDLPFPGLTRDLNLIQDYSLETDCKLLHFLAGKRQYFYLEPLITGDAYSNEEKQWLLSAHDIRILFRYLSDNADFGNEVVVCAERLRAVGNLVPPLSTLPSCTPLNGEPGVFGSSRHKEWSELQSKIVNLHSLALVAHVLGKHYLSRHVVPSNRRETDVMFDDILGEDTLKSDLFTYILRPIRSSAIESSLFDSLPISLVRETIEHCPEVVNHVLQWKCKDDVPEYLRAIDPCNSSAQGVRSAMMGDQLHSGNSFFLRNLLLRLTAYMRDLDAVVKDLVATLKEKRPSCQKDCANYASRRRQRIVAHVNQLKSVTAHVVVENTKLQLHKWWVLFFEHSCAWFNPSGDEEMDDRSYDKFTCLQDALYIWHNKALFYTTKDDFVDCKDPMDSAIGQIEGSAVDGKCDRGSGTLSNGSLRRDTDLSLNPRDEEEAALLQLTPVSLRNEVRNRPFTREEARQCIMTSHGVENARCELEESLIHSRDMMNELGHAGPWRAHVKHSNVLKLELAKQSAIQRKLVMDQWARHYTKYHHFSLPLTKDGSSDQRDEDMEMVASTVSQSQDKLIAKNGNDAAASTVTDWSNIYDPDKDAPDVIEVKKLRHEITLAKERLLREIDCDGKNRSGATLRSPFLDGNKKALFEECKGLAASCMYALDKIIGNEEAGETVMTPVKKKQLRSATKPARPEKRLSPVRKEGMTTRTSNRRHLRSSKKVSLRSLKGTSGSRSRRSESVRVAKALAASNAGFLPLLTRSKVSSSRVMSVRSIGGSRDQRSEGCPPLRMGCSGCRDLRRRCTGCSGCCLHCVCVSCGCRMCCSARLSSVQKTMAYMLDVIESDDACKWMSNASAGNEGHYCGMLFSCQQCHRCKDHCMCLLTGSTTMSAGASTAASALFSATHCSPGLIPSGNATGTDKSSSTSSLNQQLLRSNFGAAQCRDTTLPVDNVYPNGKSTSGPGNIDGTTSTRPSAPSHYLNGSLGPLPTFDYGIDGPFGLGSLDQRGQYRTWRPAPSDKNEQEDLFRAARVRMKLVRSTFAKRMGLASASGCLDGEQLWQPERIQMMWERRDFHGVLGLPRDASVQQIKRQYRKLALKLHPDKASDTSVSLESTIAEAGRHVGSGTSGGRVDAFVAATHSYKILLGDADTVHGLG</sequence>